<dbReference type="PRINTS" id="PR01320">
    <property type="entry name" value="KIRCHANNEL"/>
</dbReference>
<dbReference type="Proteomes" id="UP000728032">
    <property type="component" value="Unassembled WGS sequence"/>
</dbReference>
<dbReference type="GO" id="GO:0005886">
    <property type="term" value="C:plasma membrane"/>
    <property type="evidence" value="ECO:0007669"/>
    <property type="project" value="TreeGrafter"/>
</dbReference>
<evidence type="ECO:0000313" key="17">
    <source>
        <dbReference type="EMBL" id="CAD7655329.1"/>
    </source>
</evidence>
<evidence type="ECO:0000259" key="16">
    <source>
        <dbReference type="Pfam" id="PF17655"/>
    </source>
</evidence>
<dbReference type="EMBL" id="OC924149">
    <property type="protein sequence ID" value="CAD7655329.1"/>
    <property type="molecule type" value="Genomic_DNA"/>
</dbReference>
<feature type="region of interest" description="Disordered" evidence="13">
    <location>
        <begin position="20"/>
        <end position="43"/>
    </location>
</feature>
<feature type="transmembrane region" description="Helical" evidence="14">
    <location>
        <begin position="139"/>
        <end position="160"/>
    </location>
</feature>
<dbReference type="AlphaFoldDB" id="A0A7R9MA68"/>
<keyword evidence="6 12" id="KW-0630">Potassium</keyword>
<keyword evidence="5 12" id="KW-0851">Voltage-gated channel</keyword>
<evidence type="ECO:0000259" key="15">
    <source>
        <dbReference type="Pfam" id="PF01007"/>
    </source>
</evidence>
<keyword evidence="10 12" id="KW-0407">Ion channel</keyword>
<feature type="domain" description="Potassium channel inwardly rectifying transmembrane" evidence="15">
    <location>
        <begin position="102"/>
        <end position="242"/>
    </location>
</feature>
<feature type="transmembrane region" description="Helical" evidence="14">
    <location>
        <begin position="213"/>
        <end position="237"/>
    </location>
</feature>
<dbReference type="InterPro" id="IPR041647">
    <property type="entry name" value="IRK_C"/>
</dbReference>
<dbReference type="PANTHER" id="PTHR11767">
    <property type="entry name" value="INWARD RECTIFIER POTASSIUM CHANNEL"/>
    <property type="match status" value="1"/>
</dbReference>
<keyword evidence="7 14" id="KW-1133">Transmembrane helix</keyword>
<gene>
    <name evidence="17" type="ORF">ONB1V03_LOCUS11972</name>
</gene>
<evidence type="ECO:0000256" key="11">
    <source>
        <dbReference type="ARBA" id="ARBA00034430"/>
    </source>
</evidence>
<evidence type="ECO:0000256" key="1">
    <source>
        <dbReference type="ARBA" id="ARBA00004141"/>
    </source>
</evidence>
<comment type="catalytic activity">
    <reaction evidence="11">
        <text>K(+)(in) = K(+)(out)</text>
        <dbReference type="Rhea" id="RHEA:29463"/>
        <dbReference type="ChEBI" id="CHEBI:29103"/>
    </reaction>
</comment>
<dbReference type="SUPFAM" id="SSF81296">
    <property type="entry name" value="E set domains"/>
    <property type="match status" value="1"/>
</dbReference>
<keyword evidence="9 14" id="KW-0472">Membrane</keyword>
<evidence type="ECO:0000256" key="9">
    <source>
        <dbReference type="ARBA" id="ARBA00023136"/>
    </source>
</evidence>
<dbReference type="FunFam" id="2.60.40.1400:FF:000001">
    <property type="entry name" value="G protein-activated inward rectifier potassium channel 2"/>
    <property type="match status" value="1"/>
</dbReference>
<dbReference type="EMBL" id="CAJPVJ010009324">
    <property type="protein sequence ID" value="CAG2172516.1"/>
    <property type="molecule type" value="Genomic_DNA"/>
</dbReference>
<dbReference type="InterPro" id="IPR013518">
    <property type="entry name" value="K_chnl_inward-rec_Kir_cyto"/>
</dbReference>
<protein>
    <submittedName>
        <fullName evidence="17">Uncharacterized protein</fullName>
    </submittedName>
</protein>
<evidence type="ECO:0000256" key="10">
    <source>
        <dbReference type="ARBA" id="ARBA00023303"/>
    </source>
</evidence>
<dbReference type="FunFam" id="1.10.287.70:FF:000078">
    <property type="entry name" value="Putative Inward rectifier potassium channel"/>
    <property type="match status" value="1"/>
</dbReference>
<evidence type="ECO:0000256" key="14">
    <source>
        <dbReference type="SAM" id="Phobius"/>
    </source>
</evidence>
<dbReference type="GO" id="GO:0034765">
    <property type="term" value="P:regulation of monoatomic ion transmembrane transport"/>
    <property type="evidence" value="ECO:0007669"/>
    <property type="project" value="TreeGrafter"/>
</dbReference>
<evidence type="ECO:0000256" key="2">
    <source>
        <dbReference type="ARBA" id="ARBA00022448"/>
    </source>
</evidence>
<dbReference type="GO" id="GO:0005242">
    <property type="term" value="F:inward rectifier potassium channel activity"/>
    <property type="evidence" value="ECO:0007669"/>
    <property type="project" value="InterPro"/>
</dbReference>
<dbReference type="Gene3D" id="1.10.287.70">
    <property type="match status" value="1"/>
</dbReference>
<proteinExistence type="inferred from homology"/>
<dbReference type="Gene3D" id="2.60.40.1400">
    <property type="entry name" value="G protein-activated inward rectifier potassium channel 1"/>
    <property type="match status" value="1"/>
</dbReference>
<evidence type="ECO:0000256" key="5">
    <source>
        <dbReference type="ARBA" id="ARBA00022882"/>
    </source>
</evidence>
<dbReference type="InterPro" id="IPR040445">
    <property type="entry name" value="Kir_TM"/>
</dbReference>
<evidence type="ECO:0000256" key="8">
    <source>
        <dbReference type="ARBA" id="ARBA00023065"/>
    </source>
</evidence>
<dbReference type="GO" id="GO:0034702">
    <property type="term" value="C:monoatomic ion channel complex"/>
    <property type="evidence" value="ECO:0007669"/>
    <property type="project" value="UniProtKB-KW"/>
</dbReference>
<evidence type="ECO:0000256" key="4">
    <source>
        <dbReference type="ARBA" id="ARBA00022692"/>
    </source>
</evidence>
<keyword evidence="2 12" id="KW-0813">Transport</keyword>
<dbReference type="OrthoDB" id="273257at2759"/>
<evidence type="ECO:0000313" key="18">
    <source>
        <dbReference type="Proteomes" id="UP000728032"/>
    </source>
</evidence>
<evidence type="ECO:0000256" key="6">
    <source>
        <dbReference type="ARBA" id="ARBA00022958"/>
    </source>
</evidence>
<dbReference type="SUPFAM" id="SSF81324">
    <property type="entry name" value="Voltage-gated potassium channels"/>
    <property type="match status" value="1"/>
</dbReference>
<dbReference type="PANTHER" id="PTHR11767:SF102">
    <property type="entry name" value="INWARDLY RECTIFYING POTASSIUM CHANNEL 1, ISOFORM F"/>
    <property type="match status" value="1"/>
</dbReference>
<evidence type="ECO:0000256" key="7">
    <source>
        <dbReference type="ARBA" id="ARBA00022989"/>
    </source>
</evidence>
<comment type="similarity">
    <text evidence="12">Belongs to the inward rectifier-type potassium channel (TC 1.A.2.1) family.</text>
</comment>
<dbReference type="GO" id="GO:1990573">
    <property type="term" value="P:potassium ion import across plasma membrane"/>
    <property type="evidence" value="ECO:0007669"/>
    <property type="project" value="TreeGrafter"/>
</dbReference>
<keyword evidence="8 12" id="KW-0406">Ion transport</keyword>
<keyword evidence="3 12" id="KW-0633">Potassium transport</keyword>
<name>A0A7R9MA68_9ACAR</name>
<organism evidence="17">
    <name type="scientific">Oppiella nova</name>
    <dbReference type="NCBI Taxonomy" id="334625"/>
    <lineage>
        <taxon>Eukaryota</taxon>
        <taxon>Metazoa</taxon>
        <taxon>Ecdysozoa</taxon>
        <taxon>Arthropoda</taxon>
        <taxon>Chelicerata</taxon>
        <taxon>Arachnida</taxon>
        <taxon>Acari</taxon>
        <taxon>Acariformes</taxon>
        <taxon>Sarcoptiformes</taxon>
        <taxon>Oribatida</taxon>
        <taxon>Brachypylina</taxon>
        <taxon>Oppioidea</taxon>
        <taxon>Oppiidae</taxon>
        <taxon>Oppiella</taxon>
    </lineage>
</organism>
<sequence length="486" mass="56008">MKAFMESEGVWKELIPSGLRSPSTLTSDVAVESETTPNSTVTTEHSKNYLYRMRAQQLQKNLTYSGTTRLDTNDGQTTPLYRTINSMKQTKIFPGRIKKRVVLKNGNVNLCKEHIDRRSKRYLQDLFTTMVDIQWRWNLLVFAMGFILSWLGFSVLWWLICFSHSDFDNLDNESWKPCVMNVKSFTSAFLFSIETQHTIGYGSRYTTEECPEAIFVMCLQSVVGVMIQCFMVGFVFAKLSRPQKRSQTLMFSRNAIVCLRDAKLCLMFRICDVRNRSHIIGASVSAQIISRKVTQEGEVISYYHTHIEANFDSSNANDVFLIWPATIVHIIDEKSPFFNLSSEEMMREKFEIIVILEGTIESTGQSIQARSSYLPSEILWGHRFEQLVSYRRESGEYRVDYGRFNNTYEVDTPLCSAKDYYEYQRFVSNHQNHVNRGLSFIDFVAKKSNSCEETRQPSNECTVCSLNANTILGSNLSNKHIPENTV</sequence>
<dbReference type="InterPro" id="IPR014756">
    <property type="entry name" value="Ig_E-set"/>
</dbReference>
<evidence type="ECO:0000256" key="3">
    <source>
        <dbReference type="ARBA" id="ARBA00022538"/>
    </source>
</evidence>
<accession>A0A7R9MA68</accession>
<keyword evidence="4 12" id="KW-0812">Transmembrane</keyword>
<feature type="domain" description="Inward rectifier potassium channel C-terminal" evidence="16">
    <location>
        <begin position="249"/>
        <end position="422"/>
    </location>
</feature>
<evidence type="ECO:0000256" key="13">
    <source>
        <dbReference type="SAM" id="MobiDB-lite"/>
    </source>
</evidence>
<comment type="subcellular location">
    <subcellularLocation>
        <location evidence="1 12">Membrane</location>
        <topology evidence="1 12">Multi-pass membrane protein</topology>
    </subcellularLocation>
</comment>
<keyword evidence="18" id="KW-1185">Reference proteome</keyword>
<dbReference type="Pfam" id="PF01007">
    <property type="entry name" value="IRK"/>
    <property type="match status" value="1"/>
</dbReference>
<evidence type="ECO:0000256" key="12">
    <source>
        <dbReference type="RuleBase" id="RU003822"/>
    </source>
</evidence>
<dbReference type="Pfam" id="PF17655">
    <property type="entry name" value="IRK_C"/>
    <property type="match status" value="1"/>
</dbReference>
<reference evidence="17" key="1">
    <citation type="submission" date="2020-11" db="EMBL/GenBank/DDBJ databases">
        <authorList>
            <person name="Tran Van P."/>
        </authorList>
    </citation>
    <scope>NUCLEOTIDE SEQUENCE</scope>
</reference>
<dbReference type="InterPro" id="IPR016449">
    <property type="entry name" value="K_chnl_inward-rec_Kir"/>
</dbReference>